<reference evidence="16 17" key="1">
    <citation type="journal article" date="2014" name="Nat. Commun.">
        <title>Molecular traces of alternative social organization in a termite genome.</title>
        <authorList>
            <person name="Terrapon N."/>
            <person name="Li C."/>
            <person name="Robertson H.M."/>
            <person name="Ji L."/>
            <person name="Meng X."/>
            <person name="Booth W."/>
            <person name="Chen Z."/>
            <person name="Childers C.P."/>
            <person name="Glastad K.M."/>
            <person name="Gokhale K."/>
            <person name="Gowin J."/>
            <person name="Gronenberg W."/>
            <person name="Hermansen R.A."/>
            <person name="Hu H."/>
            <person name="Hunt B.G."/>
            <person name="Huylmans A.K."/>
            <person name="Khalil S.M."/>
            <person name="Mitchell R.D."/>
            <person name="Munoz-Torres M.C."/>
            <person name="Mustard J.A."/>
            <person name="Pan H."/>
            <person name="Reese J.T."/>
            <person name="Scharf M.E."/>
            <person name="Sun F."/>
            <person name="Vogel H."/>
            <person name="Xiao J."/>
            <person name="Yang W."/>
            <person name="Yang Z."/>
            <person name="Yang Z."/>
            <person name="Zhou J."/>
            <person name="Zhu J."/>
            <person name="Brent C.S."/>
            <person name="Elsik C.G."/>
            <person name="Goodisman M.A."/>
            <person name="Liberles D.A."/>
            <person name="Roe R.M."/>
            <person name="Vargo E.L."/>
            <person name="Vilcinskas A."/>
            <person name="Wang J."/>
            <person name="Bornberg-Bauer E."/>
            <person name="Korb J."/>
            <person name="Zhang G."/>
            <person name="Liebig J."/>
        </authorList>
    </citation>
    <scope>NUCLEOTIDE SEQUENCE [LARGE SCALE GENOMIC DNA]</scope>
    <source>
        <tissue evidence="16">Whole organism</tissue>
    </source>
</reference>
<dbReference type="OMA" id="SVKWLEP"/>
<feature type="compositionally biased region" description="Basic and acidic residues" evidence="12">
    <location>
        <begin position="214"/>
        <end position="232"/>
    </location>
</feature>
<dbReference type="SUPFAM" id="SSF54495">
    <property type="entry name" value="UBC-like"/>
    <property type="match status" value="1"/>
</dbReference>
<dbReference type="Proteomes" id="UP000027135">
    <property type="component" value="Unassembled WGS sequence"/>
</dbReference>
<keyword evidence="17" id="KW-1185">Reference proteome</keyword>
<dbReference type="Pfam" id="PF26200">
    <property type="entry name" value="Rcat_RNF216"/>
    <property type="match status" value="1"/>
</dbReference>
<dbReference type="Pfam" id="PF05773">
    <property type="entry name" value="RWD"/>
    <property type="match status" value="1"/>
</dbReference>
<evidence type="ECO:0000259" key="14">
    <source>
        <dbReference type="PROSITE" id="PS50908"/>
    </source>
</evidence>
<dbReference type="InterPro" id="IPR016135">
    <property type="entry name" value="UBQ-conjugating_enzyme/RWD"/>
</dbReference>
<evidence type="ECO:0000256" key="11">
    <source>
        <dbReference type="PROSITE-ProRule" id="PRU00175"/>
    </source>
</evidence>
<evidence type="ECO:0000259" key="15">
    <source>
        <dbReference type="PROSITE" id="PS51873"/>
    </source>
</evidence>
<dbReference type="InParanoid" id="A0A067RK90"/>
<evidence type="ECO:0000313" key="16">
    <source>
        <dbReference type="EMBL" id="KDR24222.1"/>
    </source>
</evidence>
<evidence type="ECO:0000256" key="10">
    <source>
        <dbReference type="ARBA" id="ARBA00044508"/>
    </source>
</evidence>
<dbReference type="CDD" id="cd16628">
    <property type="entry name" value="RING-HC_RBR_RNF14"/>
    <property type="match status" value="1"/>
</dbReference>
<evidence type="ECO:0000256" key="2">
    <source>
        <dbReference type="ARBA" id="ARBA00004906"/>
    </source>
</evidence>
<dbReference type="PROSITE" id="PS50908">
    <property type="entry name" value="RWD"/>
    <property type="match status" value="1"/>
</dbReference>
<gene>
    <name evidence="16" type="ORF">L798_07629</name>
</gene>
<dbReference type="InterPro" id="IPR001841">
    <property type="entry name" value="Znf_RING"/>
</dbReference>
<dbReference type="FunFam" id="3.30.40.10:FF:000137">
    <property type="entry name" value="RanBP-type and C3HC4-type zinc finger-containing protein 1"/>
    <property type="match status" value="1"/>
</dbReference>
<feature type="region of interest" description="Disordered" evidence="12">
    <location>
        <begin position="165"/>
        <end position="232"/>
    </location>
</feature>
<keyword evidence="9" id="KW-0862">Zinc</keyword>
<dbReference type="InterPro" id="IPR047548">
    <property type="entry name" value="Rcat_RBR_RNF14"/>
</dbReference>
<keyword evidence="7 11" id="KW-0863">Zinc-finger</keyword>
<dbReference type="PROSITE" id="PS50089">
    <property type="entry name" value="ZF_RING_2"/>
    <property type="match status" value="1"/>
</dbReference>
<comment type="catalytic activity">
    <reaction evidence="1">
        <text>[E2 ubiquitin-conjugating enzyme]-S-ubiquitinyl-L-cysteine + [acceptor protein]-L-lysine = [E2 ubiquitin-conjugating enzyme]-L-cysteine + [acceptor protein]-N(6)-ubiquitinyl-L-lysine.</text>
        <dbReference type="EC" id="2.3.2.31"/>
    </reaction>
</comment>
<evidence type="ECO:0000259" key="13">
    <source>
        <dbReference type="PROSITE" id="PS50089"/>
    </source>
</evidence>
<dbReference type="GO" id="GO:0016567">
    <property type="term" value="P:protein ubiquitination"/>
    <property type="evidence" value="ECO:0007669"/>
    <property type="project" value="InterPro"/>
</dbReference>
<dbReference type="PROSITE" id="PS51873">
    <property type="entry name" value="TRIAD"/>
    <property type="match status" value="1"/>
</dbReference>
<evidence type="ECO:0000256" key="12">
    <source>
        <dbReference type="SAM" id="MobiDB-lite"/>
    </source>
</evidence>
<dbReference type="Pfam" id="PF01485">
    <property type="entry name" value="IBR"/>
    <property type="match status" value="1"/>
</dbReference>
<dbReference type="SMART" id="SM00647">
    <property type="entry name" value="IBR"/>
    <property type="match status" value="2"/>
</dbReference>
<dbReference type="GO" id="GO:0061630">
    <property type="term" value="F:ubiquitin protein ligase activity"/>
    <property type="evidence" value="ECO:0007669"/>
    <property type="project" value="UniProtKB-EC"/>
</dbReference>
<evidence type="ECO:0000313" key="17">
    <source>
        <dbReference type="Proteomes" id="UP000027135"/>
    </source>
</evidence>
<feature type="domain" description="RING-type" evidence="15">
    <location>
        <begin position="431"/>
        <end position="672"/>
    </location>
</feature>
<dbReference type="eggNOG" id="KOG1814">
    <property type="taxonomic scope" value="Eukaryota"/>
</dbReference>
<feature type="domain" description="RWD" evidence="14">
    <location>
        <begin position="9"/>
        <end position="135"/>
    </location>
</feature>
<proteinExistence type="inferred from homology"/>
<dbReference type="Gene3D" id="3.10.110.10">
    <property type="entry name" value="Ubiquitin Conjugating Enzyme"/>
    <property type="match status" value="1"/>
</dbReference>
<dbReference type="InterPro" id="IPR031128">
    <property type="entry name" value="RNF14_RING-HC_Zfn"/>
</dbReference>
<accession>A0A067RK90</accession>
<evidence type="ECO:0000256" key="3">
    <source>
        <dbReference type="ARBA" id="ARBA00012251"/>
    </source>
</evidence>
<dbReference type="Gene3D" id="2.20.25.20">
    <property type="match status" value="1"/>
</dbReference>
<organism evidence="16 17">
    <name type="scientific">Zootermopsis nevadensis</name>
    <name type="common">Dampwood termite</name>
    <dbReference type="NCBI Taxonomy" id="136037"/>
    <lineage>
        <taxon>Eukaryota</taxon>
        <taxon>Metazoa</taxon>
        <taxon>Ecdysozoa</taxon>
        <taxon>Arthropoda</taxon>
        <taxon>Hexapoda</taxon>
        <taxon>Insecta</taxon>
        <taxon>Pterygota</taxon>
        <taxon>Neoptera</taxon>
        <taxon>Polyneoptera</taxon>
        <taxon>Dictyoptera</taxon>
        <taxon>Blattodea</taxon>
        <taxon>Blattoidea</taxon>
        <taxon>Termitoidae</taxon>
        <taxon>Termopsidae</taxon>
        <taxon>Zootermopsis</taxon>
    </lineage>
</organism>
<dbReference type="AlphaFoldDB" id="A0A067RK90"/>
<dbReference type="InterPro" id="IPR006575">
    <property type="entry name" value="RWD_dom"/>
</dbReference>
<keyword evidence="4" id="KW-0808">Transferase</keyword>
<feature type="domain" description="RING-type" evidence="13">
    <location>
        <begin position="435"/>
        <end position="481"/>
    </location>
</feature>
<dbReference type="CDD" id="cd23820">
    <property type="entry name" value="RWD_RNF14"/>
    <property type="match status" value="1"/>
</dbReference>
<comment type="similarity">
    <text evidence="10">Belongs to the RBR family. RNF14 subfamily.</text>
</comment>
<evidence type="ECO:0000256" key="6">
    <source>
        <dbReference type="ARBA" id="ARBA00022737"/>
    </source>
</evidence>
<evidence type="ECO:0000256" key="1">
    <source>
        <dbReference type="ARBA" id="ARBA00001798"/>
    </source>
</evidence>
<evidence type="ECO:0000256" key="9">
    <source>
        <dbReference type="ARBA" id="ARBA00022833"/>
    </source>
</evidence>
<keyword evidence="6" id="KW-0677">Repeat</keyword>
<evidence type="ECO:0000256" key="7">
    <source>
        <dbReference type="ARBA" id="ARBA00022771"/>
    </source>
</evidence>
<dbReference type="GO" id="GO:0008270">
    <property type="term" value="F:zinc ion binding"/>
    <property type="evidence" value="ECO:0007669"/>
    <property type="project" value="UniProtKB-KW"/>
</dbReference>
<dbReference type="InterPro" id="IPR044066">
    <property type="entry name" value="TRIAD_supradom"/>
</dbReference>
<dbReference type="PROSITE" id="PS00518">
    <property type="entry name" value="ZF_RING_1"/>
    <property type="match status" value="1"/>
</dbReference>
<dbReference type="SMART" id="SM00591">
    <property type="entry name" value="RWD"/>
    <property type="match status" value="1"/>
</dbReference>
<dbReference type="InterPro" id="IPR002867">
    <property type="entry name" value="IBR_dom"/>
</dbReference>
<dbReference type="SUPFAM" id="SSF57850">
    <property type="entry name" value="RING/U-box"/>
    <property type="match status" value="3"/>
</dbReference>
<dbReference type="EC" id="2.3.2.31" evidence="3"/>
<keyword evidence="5" id="KW-0479">Metal-binding</keyword>
<dbReference type="Gene3D" id="3.30.40.10">
    <property type="entry name" value="Zinc/RING finger domain, C3HC4 (zinc finger)"/>
    <property type="match status" value="1"/>
</dbReference>
<dbReference type="OrthoDB" id="69641at2759"/>
<keyword evidence="8" id="KW-0833">Ubl conjugation pathway</keyword>
<comment type="pathway">
    <text evidence="2">Protein modification; protein ubiquitination.</text>
</comment>
<evidence type="ECO:0000256" key="5">
    <source>
        <dbReference type="ARBA" id="ARBA00022723"/>
    </source>
</evidence>
<dbReference type="CDD" id="cd20354">
    <property type="entry name" value="Rcat_RBR_RNF14"/>
    <property type="match status" value="1"/>
</dbReference>
<dbReference type="STRING" id="136037.A0A067RK90"/>
<feature type="compositionally biased region" description="Basic and acidic residues" evidence="12">
    <location>
        <begin position="165"/>
        <end position="181"/>
    </location>
</feature>
<dbReference type="CDD" id="cd20341">
    <property type="entry name" value="BRcat_RBR_RNF14"/>
    <property type="match status" value="1"/>
</dbReference>
<dbReference type="PANTHER" id="PTHR11685">
    <property type="entry name" value="RBR FAMILY RING FINGER AND IBR DOMAIN-CONTAINING"/>
    <property type="match status" value="1"/>
</dbReference>
<dbReference type="EMBL" id="KK852424">
    <property type="protein sequence ID" value="KDR24222.1"/>
    <property type="molecule type" value="Genomic_DNA"/>
</dbReference>
<dbReference type="Gene3D" id="1.20.120.1750">
    <property type="match status" value="1"/>
</dbReference>
<dbReference type="InterPro" id="IPR013083">
    <property type="entry name" value="Znf_RING/FYVE/PHD"/>
</dbReference>
<protein>
    <recommendedName>
        <fullName evidence="3">RBR-type E3 ubiquitin transferase</fullName>
        <ecNumber evidence="3">2.3.2.31</ecNumber>
    </recommendedName>
</protein>
<evidence type="ECO:0000256" key="8">
    <source>
        <dbReference type="ARBA" id="ARBA00022786"/>
    </source>
</evidence>
<name>A0A067RK90_ZOONE</name>
<dbReference type="InterPro" id="IPR017907">
    <property type="entry name" value="Znf_RING_CS"/>
</dbReference>
<dbReference type="InterPro" id="IPR031127">
    <property type="entry name" value="E3_UB_ligase_RBR"/>
</dbReference>
<sequence>MSSKESQRDEICALESIYNEEEIQTHEENGLLGGQFYAYIELPAGFRVVFRDLRKEDSSFEELPLKCLPPISLHFSLPSDYPFHSPPVYRLSCQWLKKNKVMLLCKKLNAIWKENEGMEVLFLWTQFLKEDALKFLKIADVLDVSPRETAFIKHEEFRRATRALHLEEEQKRKNEKSEKRNVNAPSKQSDYAPAACDDAVEYPRSKQRGRPRWGRSDRGRNQRKQKCNEVSEFKTENCVPQKTEAMTTSIQSTGTVQGNCSNSGVSVYGSNKRSGNWAQRRYHRGTAGRVHNSYYNRSVRRGNNHWVSVTGSNSGQVVSEDLAKDSQCHKSSSEPGGVLDRRCSDGSKAANVGNASQNCTVDNQEEEAVVTSDGVERAKASESLDVARKQRSKSVQSNAMRDSALARPKTSIVQLLRDYDEARQRVEFSRSIHTCKICFQDKQGSQCTRFDGCGHVFCKSCVAEYFEVRIKDGNVKSICCPEGNCTSEAVPGQVRELVSAELFSHYDAVLLSSLLDTMENILYCPRPACQYPVILEPGENMATCPSCAYAFCIHCKMVYHGIEPCRLRSYERRRLVEEYCNASDERRVQMEQRYGRKQLQTLVDTSLSENWLASNSKKCPSCGAAIEKSDGCNKMVCWKCNTFFCWLCEERLDPESPYLHFSDRSSKCYRLLFYGVPFPDDEDDWWVAPGIFLENNDDDDEDDY</sequence>
<evidence type="ECO:0000256" key="4">
    <source>
        <dbReference type="ARBA" id="ARBA00022679"/>
    </source>
</evidence>